<keyword evidence="1" id="KW-0862">Zinc</keyword>
<feature type="domain" description="Integrase catalytic" evidence="4">
    <location>
        <begin position="504"/>
        <end position="672"/>
    </location>
</feature>
<dbReference type="Pfam" id="PF00665">
    <property type="entry name" value="rve"/>
    <property type="match status" value="1"/>
</dbReference>
<dbReference type="InterPro" id="IPR039537">
    <property type="entry name" value="Retrotran_Ty1/copia-like"/>
</dbReference>
<dbReference type="Gene3D" id="3.30.420.10">
    <property type="entry name" value="Ribonuclease H-like superfamily/Ribonuclease H"/>
    <property type="match status" value="1"/>
</dbReference>
<dbReference type="InterPro" id="IPR036875">
    <property type="entry name" value="Znf_CCHC_sf"/>
</dbReference>
<proteinExistence type="predicted"/>
<dbReference type="Pfam" id="PF25597">
    <property type="entry name" value="SH3_retrovirus"/>
    <property type="match status" value="1"/>
</dbReference>
<dbReference type="Proteomes" id="UP001151760">
    <property type="component" value="Unassembled WGS sequence"/>
</dbReference>
<name>A0ABQ4XVK4_9ASTR</name>
<evidence type="ECO:0000313" key="6">
    <source>
        <dbReference type="Proteomes" id="UP001151760"/>
    </source>
</evidence>
<dbReference type="PANTHER" id="PTHR42648:SF21">
    <property type="entry name" value="CYSTEINE-RICH RLK (RECEPTOR-LIKE PROTEIN KINASE) 8"/>
    <property type="match status" value="1"/>
</dbReference>
<evidence type="ECO:0000259" key="3">
    <source>
        <dbReference type="PROSITE" id="PS50158"/>
    </source>
</evidence>
<reference evidence="5" key="1">
    <citation type="journal article" date="2022" name="Int. J. Mol. Sci.">
        <title>Draft Genome of Tanacetum Coccineum: Genomic Comparison of Closely Related Tanacetum-Family Plants.</title>
        <authorList>
            <person name="Yamashiro T."/>
            <person name="Shiraishi A."/>
            <person name="Nakayama K."/>
            <person name="Satake H."/>
        </authorList>
    </citation>
    <scope>NUCLEOTIDE SEQUENCE</scope>
</reference>
<evidence type="ECO:0000259" key="4">
    <source>
        <dbReference type="PROSITE" id="PS50994"/>
    </source>
</evidence>
<evidence type="ECO:0000256" key="2">
    <source>
        <dbReference type="SAM" id="MobiDB-lite"/>
    </source>
</evidence>
<dbReference type="SUPFAM" id="SSF57756">
    <property type="entry name" value="Retrovirus zinc finger-like domains"/>
    <property type="match status" value="1"/>
</dbReference>
<dbReference type="InterPro" id="IPR001584">
    <property type="entry name" value="Integrase_cat-core"/>
</dbReference>
<keyword evidence="1" id="KW-0863">Zinc-finger</keyword>
<dbReference type="InterPro" id="IPR012337">
    <property type="entry name" value="RNaseH-like_sf"/>
</dbReference>
<reference evidence="5" key="2">
    <citation type="submission" date="2022-01" db="EMBL/GenBank/DDBJ databases">
        <authorList>
            <person name="Yamashiro T."/>
            <person name="Shiraishi A."/>
            <person name="Satake H."/>
            <person name="Nakayama K."/>
        </authorList>
    </citation>
    <scope>NUCLEOTIDE SEQUENCE</scope>
</reference>
<evidence type="ECO:0000256" key="1">
    <source>
        <dbReference type="PROSITE-ProRule" id="PRU00047"/>
    </source>
</evidence>
<dbReference type="InterPro" id="IPR036397">
    <property type="entry name" value="RNaseH_sf"/>
</dbReference>
<keyword evidence="1" id="KW-0479">Metal-binding</keyword>
<dbReference type="PROSITE" id="PS50158">
    <property type="entry name" value="ZF_CCHC"/>
    <property type="match status" value="1"/>
</dbReference>
<accession>A0ABQ4XVK4</accession>
<dbReference type="PROSITE" id="PS50994">
    <property type="entry name" value="INTEGRASE"/>
    <property type="match status" value="1"/>
</dbReference>
<dbReference type="PANTHER" id="PTHR42648">
    <property type="entry name" value="TRANSPOSASE, PUTATIVE-RELATED"/>
    <property type="match status" value="1"/>
</dbReference>
<dbReference type="EMBL" id="BQNB010009847">
    <property type="protein sequence ID" value="GJS69221.1"/>
    <property type="molecule type" value="Genomic_DNA"/>
</dbReference>
<dbReference type="Pfam" id="PF13976">
    <property type="entry name" value="gag_pre-integrs"/>
    <property type="match status" value="1"/>
</dbReference>
<dbReference type="SUPFAM" id="SSF53098">
    <property type="entry name" value="Ribonuclease H-like"/>
    <property type="match status" value="1"/>
</dbReference>
<protein>
    <submittedName>
        <fullName evidence="5">Retrovirus-related pol polyprotein from transposon TNT 1-94</fullName>
    </submittedName>
</protein>
<dbReference type="InterPro" id="IPR057670">
    <property type="entry name" value="SH3_retrovirus"/>
</dbReference>
<gene>
    <name evidence="5" type="ORF">Tco_0702062</name>
</gene>
<feature type="domain" description="CCHC-type" evidence="3">
    <location>
        <begin position="342"/>
        <end position="357"/>
    </location>
</feature>
<dbReference type="InterPro" id="IPR001878">
    <property type="entry name" value="Znf_CCHC"/>
</dbReference>
<organism evidence="5 6">
    <name type="scientific">Tanacetum coccineum</name>
    <dbReference type="NCBI Taxonomy" id="301880"/>
    <lineage>
        <taxon>Eukaryota</taxon>
        <taxon>Viridiplantae</taxon>
        <taxon>Streptophyta</taxon>
        <taxon>Embryophyta</taxon>
        <taxon>Tracheophyta</taxon>
        <taxon>Spermatophyta</taxon>
        <taxon>Magnoliopsida</taxon>
        <taxon>eudicotyledons</taxon>
        <taxon>Gunneridae</taxon>
        <taxon>Pentapetalae</taxon>
        <taxon>asterids</taxon>
        <taxon>campanulids</taxon>
        <taxon>Asterales</taxon>
        <taxon>Asteraceae</taxon>
        <taxon>Asteroideae</taxon>
        <taxon>Anthemideae</taxon>
        <taxon>Anthemidinae</taxon>
        <taxon>Tanacetum</taxon>
    </lineage>
</organism>
<keyword evidence="6" id="KW-1185">Reference proteome</keyword>
<sequence length="761" mass="87821">MKDRCSEKQVLGYVLTVGVTTLKDDHQVGDEKEVEVLCNFNWLPRELITKDGVLPEKEVIPSLMILNRSMDSNKYLEGQSMQRPPLFESDHFIYWKNRFETYVKAKDLDLWHIILNGDFLPVARNKETQVLETVPFEQQDDDLKKKLAKNNEAKMVLYNALPKKEYKRIFMCKTAKDIWQSFLITHQGNSQVKDNKIDLLVQQFSILEEESINSGFARFNTIITSLKALDEAKVTAIEELKDLSSLALDELIENLKVHEVVMEKDFKIYKGKKERIKSIALKAKKDSSDDETLTFGSDDEEYVMAVRNFKKFFRRKGKFVQQPREEKKSFRQRDEKKGKSDRKCFRCGDPNHLIGDCLEPSRNKDQKAFIGGSWSDSENDVKDKTNDETCLMAQSSNECQVLFTEDGSEIIKDGKVIGNGIRNNGLYIMKLGNKSQDKLCLATVVDNSTLWHRRLGHANMRLIQSLSSKELVRNLPKLKYDKHFCDACKIGKQAHTSHKAKNMVSTKRCLDLLHMDLFGPLAIKSYGGNLYTLVVVDDYSRYTLTIFLKTKNEAFEKFEILSRNIQNQLGSSIITIRTDHGREFDNEVQFGAYCDALGITHNFSAPRTPQLNGVVERKNMILQEMFRTMLNEQSIPQKFWCNAIDKSTYILNRILIRTILGKTSYEIFRGRKPSLEYFKVFESKCFILNTKDYLTKFDPKSYEGVFLGYSQNRKAYVVLNKHTMKVEESLNVTFDESPPPTKLSPLVDDDVGEVEAIRKPK</sequence>
<dbReference type="Pfam" id="PF14223">
    <property type="entry name" value="Retrotran_gag_2"/>
    <property type="match status" value="1"/>
</dbReference>
<comment type="caution">
    <text evidence="5">The sequence shown here is derived from an EMBL/GenBank/DDBJ whole genome shotgun (WGS) entry which is preliminary data.</text>
</comment>
<evidence type="ECO:0000313" key="5">
    <source>
        <dbReference type="EMBL" id="GJS69221.1"/>
    </source>
</evidence>
<dbReference type="InterPro" id="IPR025724">
    <property type="entry name" value="GAG-pre-integrase_dom"/>
</dbReference>
<feature type="region of interest" description="Disordered" evidence="2">
    <location>
        <begin position="323"/>
        <end position="342"/>
    </location>
</feature>